<keyword evidence="2" id="KW-0597">Phosphoprotein</keyword>
<dbReference type="Gene3D" id="3.40.640.10">
    <property type="entry name" value="Type I PLP-dependent aspartate aminotransferase-like (Major domain)"/>
    <property type="match status" value="1"/>
</dbReference>
<keyword evidence="4" id="KW-0276">Fatty acid metabolism</keyword>
<keyword evidence="3" id="KW-0808">Transferase</keyword>
<feature type="region of interest" description="Disordered" evidence="8">
    <location>
        <begin position="681"/>
        <end position="711"/>
    </location>
</feature>
<dbReference type="Pfam" id="PF13193">
    <property type="entry name" value="AMP-binding_C"/>
    <property type="match status" value="1"/>
</dbReference>
<evidence type="ECO:0000256" key="7">
    <source>
        <dbReference type="ARBA" id="ARBA00023268"/>
    </source>
</evidence>
<dbReference type="InterPro" id="IPR018201">
    <property type="entry name" value="Ketoacyl_synth_AS"/>
</dbReference>
<dbReference type="Gene3D" id="3.40.366.10">
    <property type="entry name" value="Malonyl-Coenzyme A Acyl Carrier Protein, domain 2"/>
    <property type="match status" value="1"/>
</dbReference>
<dbReference type="InterPro" id="IPR025110">
    <property type="entry name" value="AMP-bd_C"/>
</dbReference>
<dbReference type="Gene3D" id="1.10.1200.10">
    <property type="entry name" value="ACP-like"/>
    <property type="match status" value="1"/>
</dbReference>
<dbReference type="SMART" id="SM00823">
    <property type="entry name" value="PKS_PP"/>
    <property type="match status" value="2"/>
</dbReference>
<keyword evidence="5" id="KW-0663">Pyridoxal phosphate</keyword>
<dbReference type="PROSITE" id="PS00012">
    <property type="entry name" value="PHOSPHOPANTETHEINE"/>
    <property type="match status" value="1"/>
</dbReference>
<dbReference type="Pfam" id="PF00109">
    <property type="entry name" value="ketoacyl-synt"/>
    <property type="match status" value="2"/>
</dbReference>
<dbReference type="FunFam" id="3.40.50.980:FF:000001">
    <property type="entry name" value="Non-ribosomal peptide synthetase"/>
    <property type="match status" value="1"/>
</dbReference>
<evidence type="ECO:0000259" key="9">
    <source>
        <dbReference type="PROSITE" id="PS50075"/>
    </source>
</evidence>
<dbReference type="SUPFAM" id="SSF55048">
    <property type="entry name" value="Probable ACP-binding domain of malonyl-CoA ACP transacylase"/>
    <property type="match status" value="1"/>
</dbReference>
<dbReference type="CDD" id="cd12117">
    <property type="entry name" value="A_NRPS_Srf_like"/>
    <property type="match status" value="1"/>
</dbReference>
<dbReference type="SMART" id="SM00825">
    <property type="entry name" value="PKS_KS"/>
    <property type="match status" value="1"/>
</dbReference>
<dbReference type="InterPro" id="IPR015422">
    <property type="entry name" value="PyrdxlP-dep_Trfase_small"/>
</dbReference>
<sequence length="2431" mass="254737">MSISHTTTKMPGSRGNAMTDHQAPSASAPRTVTDVFAQLAVRHADATALVHGAQALNYAQLQARADALALRLRACGVMPACVVGVALPRSIDSIATLLAILQVGAAYLPLDPAYPVERTSHMLRDAGAGLVITHAAHAERFSAHAPLLVLDAAQASLPPRVLPLPPQAVPLAYIMYTSGSTGLPKGIGIPHAAILRLVIEPNYMRLGPDTRMLHAAPLGFDASTLEIWGPLLNGGMCVLHDEDLPTPAGLARTIDTHAVNTAWLTAALFNAVVDDDPKHLRGLAQLLTGGEALSVRHVRRALQALPEVRLINGYGPTECTTFSTTFTIPHDLPADTRSIPIGRPITATQVHVLGADLAAVPAGEVSELFVGGAGLGVGYLNRPELTAERFVPNPFGAAGERLYRTGDLVRQLPDGNLDYIGRADTQVKIRGFRIELGEIEAALAAHPAVKSCAVIARKDAAGNTRLIAYGVASGQAPNSADLRTLLAKRLPDYMLPAAFVWLPALPITTNGKLDQQALPEPESSRPDLTTPYQAAQSEAEQRVCDAFAQALGLQQVGRLDNFFDLGGNSLLVLKVLSLLGDAARRLGTHAFFSQPTPAALARLLESAPNPDDNAAPALDARRLSSRMLAGSAQDAAARHEHTAQASGPEPIAIIATAGRFPGAADVEQFWANLLAGRDSITQFSSSEPPGDGCATPTPQGGQESLGRPGASLLASLDPGIPASLSTNPDYVKARGIIDGVDQFDAAFFGISPREAALMDPQQRIFLELCWQCLERAGHAPDAVPGPVGVFAGMYNATYFQHHVQHRPDLIDQLGAFQVMLGNEKDYIATRTANRLNLTGPAVSVHTACSTSLVAIAQAVVSLRAGQCDMALAGGSSVTCPPNSGYLYQDGAMLSPDGATRSFDARAQGTVFSDGAAVVLLKRLGDALADGDSVLAVIRGVAINNDGRDKASFTAPSVDGQAAVIAAAQRDAGIDARSVSYVETHGTATPMGDPVEVEALTRAFRQHTADTGFCRIGSLKSNVGHMVIAAGAAGVIKTALALAHETLPPSIHYTAPNPGIDFAHSPFTVCNALTPWPRGEQPRRAGVSGFGVGGTNAHVVLEEAPLRAPSSAAAGPQLLTLSAKTRAALDAMATQLAAHLQAHPHINLADCAHTLQVGRSVFAHRLCVVATTADEAVQALQTPSHALRAQRQIGSSAPAPIWMFSGQGAQYPGMGSGLYAADPAFRAAFDTAVNALAPHLPFDLKARMFDGDSAALAQTATTQPALFALEYALAQSWLARGARPAAFIGHSVGEFVAAALAGVMTLEDTAGLVAQRGALMQAQPPGGMLSVRLPVAEVLARLPTALALAAENSPTACVVAGPSADVQAWQTELEAVGVQCRLLQTSHAFHSPMMDGALDAFAAAVGAVKLSPPTIPIASTRTGAWLTDADATSADYWVRHLREPVRFSPAVRTALQRHPDAAWVELGPRATLATLARQHGPAGNGKRPPGDGAAIPAPQGGQGNLGLRAAAPNPPARDWTAQRPADSGGWRPGVSLFAVASLADAPAREAAQMLLAQGALWTAGLDLPASAANPATGRRRILLPTYAFERKRFWIDAPVAHAASTPQNLPLPNPPHAVGREQGPSSSTAAITSATTEASADSTADAGRVLLPHPVGEAGRGMARSAPNPSATVLAFVPPVSSSATSSAMSTTQPDIAVRKDQFIARLRDMFEDVSGEDLSQADAAAAFVELGIDSLTLTQAALQVRKEFGVPVTFRQLMESLRSMDLLAAHLDAQLPPEPVAAAQAQGASMEQAAPCAAAMPAMFATAQASMQAMPMPPLATGVPSSALQQLIQQQMQIMAQQLALLSGTPLMAAQAAAAPAMLAASPAAAATPASATVPQTTAAAATAAAPRSAAVATHATPALSTPAAASPDDTQRYDVKKAFGAIARIHTQASPLTERQRARLAAFMRRYVGRTAKSRAYTAQHRDHLADPRVVNGFRPMIKDIVYQVVIERSKGAHMWDLDGNQYVDVLNGFGMSLFGWQPDFVLDAVRQQLDAGYDIGPQHPLAGPVAELICELTGFDRAGLCNTGSEAVMAAVRIARTVTGRSTVVLFTGSYHGTFDEVLVRSGKQHKGIPAAPGIMRGMFGDVRVLDYGSPEALAFIRANADDLAAVLVEPVQSRRPEFQPVDFLKDVRSITAASGTCLIFDEVITGFRSALGGTQELFGIRADLATYGKVIGGGMPIGVVAGKREFMDALDGGPWQFGDDSIPSVGVTYFAGTFVRHPLALAAAHASLLHLKAAGPTLQHKLNASTTALAEELSAFCREQGAPLEIRHFASLWRVAWLEDHPLQDLLFAMMRSRGVHILDNFPCFLTTAHSEADIRLVATAFKDSVRELQESEFLPRHKSPVSVVFDAARPPVPGARLGKDASGKPAWFVPNPAEPGRFLKVGA</sequence>
<dbReference type="Gene3D" id="3.30.300.30">
    <property type="match status" value="1"/>
</dbReference>
<dbReference type="GO" id="GO:0044550">
    <property type="term" value="P:secondary metabolite biosynthetic process"/>
    <property type="evidence" value="ECO:0007669"/>
    <property type="project" value="UniProtKB-ARBA"/>
</dbReference>
<dbReference type="PROSITE" id="PS00455">
    <property type="entry name" value="AMP_BINDING"/>
    <property type="match status" value="1"/>
</dbReference>
<dbReference type="Gene3D" id="3.40.47.10">
    <property type="match status" value="1"/>
</dbReference>
<dbReference type="InterPro" id="IPR000873">
    <property type="entry name" value="AMP-dep_synth/lig_dom"/>
</dbReference>
<dbReference type="CDD" id="cd00833">
    <property type="entry name" value="PKS"/>
    <property type="match status" value="1"/>
</dbReference>
<feature type="domain" description="Ketosynthase family 3 (KS3)" evidence="10">
    <location>
        <begin position="648"/>
        <end position="1102"/>
    </location>
</feature>
<dbReference type="SUPFAM" id="SSF53901">
    <property type="entry name" value="Thiolase-like"/>
    <property type="match status" value="1"/>
</dbReference>
<protein>
    <submittedName>
        <fullName evidence="11">Putative polyketide synthase</fullName>
    </submittedName>
</protein>
<feature type="region of interest" description="Disordered" evidence="8">
    <location>
        <begin position="514"/>
        <end position="533"/>
    </location>
</feature>
<dbReference type="InterPro" id="IPR020806">
    <property type="entry name" value="PKS_PP-bd"/>
</dbReference>
<dbReference type="InterPro" id="IPR014030">
    <property type="entry name" value="Ketoacyl_synth_N"/>
</dbReference>
<dbReference type="Gene3D" id="3.90.1150.10">
    <property type="entry name" value="Aspartate Aminotransferase, domain 1"/>
    <property type="match status" value="1"/>
</dbReference>
<dbReference type="InterPro" id="IPR009081">
    <property type="entry name" value="PP-bd_ACP"/>
</dbReference>
<dbReference type="InterPro" id="IPR050091">
    <property type="entry name" value="PKS_NRPS_Biosynth_Enz"/>
</dbReference>
<dbReference type="PROSITE" id="PS50075">
    <property type="entry name" value="CARRIER"/>
    <property type="match status" value="2"/>
</dbReference>
<dbReference type="PANTHER" id="PTHR43775:SF51">
    <property type="entry name" value="INACTIVE PHENOLPHTHIOCEROL SYNTHESIS POLYKETIDE SYNTHASE TYPE I PKS1-RELATED"/>
    <property type="match status" value="1"/>
</dbReference>
<dbReference type="InterPro" id="IPR015424">
    <property type="entry name" value="PyrdxlP-dep_Trfase"/>
</dbReference>
<feature type="compositionally biased region" description="Low complexity" evidence="8">
    <location>
        <begin position="1624"/>
        <end position="1645"/>
    </location>
</feature>
<comment type="caution">
    <text evidence="11">The sequence shown here is derived from an EMBL/GenBank/DDBJ whole genome shotgun (WGS) entry which is preliminary data.</text>
</comment>
<evidence type="ECO:0000256" key="8">
    <source>
        <dbReference type="SAM" id="MobiDB-lite"/>
    </source>
</evidence>
<dbReference type="SUPFAM" id="SSF52151">
    <property type="entry name" value="FabD/lysophospholipase-like"/>
    <property type="match status" value="1"/>
</dbReference>
<proteinExistence type="predicted"/>
<reference evidence="11" key="1">
    <citation type="submission" date="2009-10" db="EMBL/GenBank/DDBJ databases">
        <title>Diversity of trophic interactions inside an arsenic-rich microbial ecosystem.</title>
        <authorList>
            <person name="Bertin P.N."/>
            <person name="Heinrich-Salmeron A."/>
            <person name="Pelletier E."/>
            <person name="Goulhen-Chollet F."/>
            <person name="Arsene-Ploetze F."/>
            <person name="Gallien S."/>
            <person name="Calteau A."/>
            <person name="Vallenet D."/>
            <person name="Casiot C."/>
            <person name="Chane-Woon-Ming B."/>
            <person name="Giloteaux L."/>
            <person name="Barakat M."/>
            <person name="Bonnefoy V."/>
            <person name="Bruneel O."/>
            <person name="Chandler M."/>
            <person name="Cleiss J."/>
            <person name="Duran R."/>
            <person name="Elbaz-Poulichet F."/>
            <person name="Fonknechten N."/>
            <person name="Lauga B."/>
            <person name="Mornico D."/>
            <person name="Ortet P."/>
            <person name="Schaeffer C."/>
            <person name="Siguier P."/>
            <person name="Alexander Thil Smith A."/>
            <person name="Van Dorsselaer A."/>
            <person name="Weissenbach J."/>
            <person name="Medigue C."/>
            <person name="Le Paslier D."/>
        </authorList>
    </citation>
    <scope>NUCLEOTIDE SEQUENCE</scope>
</reference>
<dbReference type="InterPro" id="IPR005814">
    <property type="entry name" value="Aminotrans_3"/>
</dbReference>
<evidence type="ECO:0000259" key="10">
    <source>
        <dbReference type="PROSITE" id="PS52004"/>
    </source>
</evidence>
<dbReference type="Pfam" id="PF00501">
    <property type="entry name" value="AMP-binding"/>
    <property type="match status" value="1"/>
</dbReference>
<dbReference type="PROSITE" id="PS00606">
    <property type="entry name" value="KS3_1"/>
    <property type="match status" value="1"/>
</dbReference>
<dbReference type="SMART" id="SM00827">
    <property type="entry name" value="PKS_AT"/>
    <property type="match status" value="1"/>
</dbReference>
<dbReference type="NCBIfam" id="TIGR01733">
    <property type="entry name" value="AA-adenyl-dom"/>
    <property type="match status" value="1"/>
</dbReference>
<feature type="compositionally biased region" description="Polar residues" evidence="8">
    <location>
        <begin position="1"/>
        <end position="10"/>
    </location>
</feature>
<dbReference type="EMBL" id="CABM01000063">
    <property type="protein sequence ID" value="CBH98849.1"/>
    <property type="molecule type" value="Genomic_DNA"/>
</dbReference>
<keyword evidence="7" id="KW-0511">Multifunctional enzyme</keyword>
<dbReference type="GO" id="GO:0031177">
    <property type="term" value="F:phosphopantetheine binding"/>
    <property type="evidence" value="ECO:0007669"/>
    <property type="project" value="InterPro"/>
</dbReference>
<dbReference type="InterPro" id="IPR015421">
    <property type="entry name" value="PyrdxlP-dep_Trfase_major"/>
</dbReference>
<keyword evidence="1" id="KW-0596">Phosphopantetheine</keyword>
<accession>E6PV98</accession>
<evidence type="ECO:0000256" key="2">
    <source>
        <dbReference type="ARBA" id="ARBA00022553"/>
    </source>
</evidence>
<dbReference type="InterPro" id="IPR020845">
    <property type="entry name" value="AMP-binding_CS"/>
</dbReference>
<evidence type="ECO:0000313" key="11">
    <source>
        <dbReference type="EMBL" id="CBH98849.1"/>
    </source>
</evidence>
<gene>
    <name evidence="11" type="ORF">CARN2_4300</name>
</gene>
<organism evidence="11">
    <name type="scientific">mine drainage metagenome</name>
    <dbReference type="NCBI Taxonomy" id="410659"/>
    <lineage>
        <taxon>unclassified sequences</taxon>
        <taxon>metagenomes</taxon>
        <taxon>ecological metagenomes</taxon>
    </lineage>
</organism>
<dbReference type="Pfam" id="PF00550">
    <property type="entry name" value="PP-binding"/>
    <property type="match status" value="2"/>
</dbReference>
<dbReference type="InterPro" id="IPR049704">
    <property type="entry name" value="Aminotrans_3_PPA_site"/>
</dbReference>
<dbReference type="InterPro" id="IPR014031">
    <property type="entry name" value="Ketoacyl_synth_C"/>
</dbReference>
<feature type="compositionally biased region" description="Low complexity" evidence="8">
    <location>
        <begin position="1489"/>
        <end position="1498"/>
    </location>
</feature>
<dbReference type="InterPro" id="IPR020841">
    <property type="entry name" value="PKS_Beta-ketoAc_synthase_dom"/>
</dbReference>
<dbReference type="GO" id="GO:0004315">
    <property type="term" value="F:3-oxoacyl-[acyl-carrier-protein] synthase activity"/>
    <property type="evidence" value="ECO:0007669"/>
    <property type="project" value="InterPro"/>
</dbReference>
<dbReference type="InterPro" id="IPR016039">
    <property type="entry name" value="Thiolase-like"/>
</dbReference>
<dbReference type="SUPFAM" id="SSF47336">
    <property type="entry name" value="ACP-like"/>
    <property type="match status" value="2"/>
</dbReference>
<dbReference type="GO" id="GO:0030170">
    <property type="term" value="F:pyridoxal phosphate binding"/>
    <property type="evidence" value="ECO:0007669"/>
    <property type="project" value="InterPro"/>
</dbReference>
<dbReference type="PANTHER" id="PTHR43775">
    <property type="entry name" value="FATTY ACID SYNTHASE"/>
    <property type="match status" value="1"/>
</dbReference>
<dbReference type="FunFam" id="3.30.300.30:FF:000010">
    <property type="entry name" value="Enterobactin synthetase component F"/>
    <property type="match status" value="1"/>
</dbReference>
<evidence type="ECO:0000256" key="5">
    <source>
        <dbReference type="ARBA" id="ARBA00022898"/>
    </source>
</evidence>
<dbReference type="PROSITE" id="PS00600">
    <property type="entry name" value="AA_TRANSFER_CLASS_3"/>
    <property type="match status" value="1"/>
</dbReference>
<feature type="domain" description="Carrier" evidence="9">
    <location>
        <begin position="534"/>
        <end position="608"/>
    </location>
</feature>
<dbReference type="Gene3D" id="3.30.70.3290">
    <property type="match status" value="2"/>
</dbReference>
<dbReference type="GO" id="GO:0008483">
    <property type="term" value="F:transaminase activity"/>
    <property type="evidence" value="ECO:0007669"/>
    <property type="project" value="InterPro"/>
</dbReference>
<name>E6PV98_9ZZZZ</name>
<dbReference type="Gene3D" id="2.30.38.10">
    <property type="entry name" value="Luciferase, Domain 3"/>
    <property type="match status" value="1"/>
</dbReference>
<evidence type="ECO:0000256" key="1">
    <source>
        <dbReference type="ARBA" id="ARBA00022450"/>
    </source>
</evidence>
<dbReference type="InterPro" id="IPR045851">
    <property type="entry name" value="AMP-bd_C_sf"/>
</dbReference>
<dbReference type="InterPro" id="IPR036736">
    <property type="entry name" value="ACP-like_sf"/>
</dbReference>
<dbReference type="Gene3D" id="3.40.50.980">
    <property type="match status" value="2"/>
</dbReference>
<feature type="region of interest" description="Disordered" evidence="8">
    <location>
        <begin position="1"/>
        <end position="28"/>
    </location>
</feature>
<dbReference type="InterPro" id="IPR001227">
    <property type="entry name" value="Ac_transferase_dom_sf"/>
</dbReference>
<dbReference type="InterPro" id="IPR016035">
    <property type="entry name" value="Acyl_Trfase/lysoPLipase"/>
</dbReference>
<dbReference type="GO" id="GO:0004312">
    <property type="term" value="F:fatty acid synthase activity"/>
    <property type="evidence" value="ECO:0007669"/>
    <property type="project" value="TreeGrafter"/>
</dbReference>
<dbReference type="SUPFAM" id="SSF56801">
    <property type="entry name" value="Acetyl-CoA synthetase-like"/>
    <property type="match status" value="1"/>
</dbReference>
<keyword evidence="6" id="KW-0443">Lipid metabolism</keyword>
<dbReference type="SUPFAM" id="SSF53383">
    <property type="entry name" value="PLP-dependent transferases"/>
    <property type="match status" value="1"/>
</dbReference>
<dbReference type="InterPro" id="IPR016036">
    <property type="entry name" value="Malonyl_transacylase_ACP-bd"/>
</dbReference>
<dbReference type="InterPro" id="IPR006162">
    <property type="entry name" value="Ppantetheine_attach_site"/>
</dbReference>
<feature type="region of interest" description="Disordered" evidence="8">
    <location>
        <begin position="1477"/>
        <end position="1526"/>
    </location>
</feature>
<dbReference type="Gene3D" id="3.30.70.250">
    <property type="entry name" value="Malonyl-CoA ACP transacylase, ACP-binding"/>
    <property type="match status" value="1"/>
</dbReference>
<dbReference type="GO" id="GO:0006633">
    <property type="term" value="P:fatty acid biosynthetic process"/>
    <property type="evidence" value="ECO:0007669"/>
    <property type="project" value="InterPro"/>
</dbReference>
<evidence type="ECO:0000256" key="3">
    <source>
        <dbReference type="ARBA" id="ARBA00022679"/>
    </source>
</evidence>
<dbReference type="FunFam" id="3.40.47.10:FF:000042">
    <property type="entry name" value="Polyketide synthase Pks13"/>
    <property type="match status" value="1"/>
</dbReference>
<feature type="region of interest" description="Disordered" evidence="8">
    <location>
        <begin position="1604"/>
        <end position="1645"/>
    </location>
</feature>
<evidence type="ECO:0000256" key="6">
    <source>
        <dbReference type="ARBA" id="ARBA00023098"/>
    </source>
</evidence>
<dbReference type="Pfam" id="PF22621">
    <property type="entry name" value="CurL-like_PKS_C"/>
    <property type="match status" value="1"/>
</dbReference>
<dbReference type="Pfam" id="PF02801">
    <property type="entry name" value="Ketoacyl-synt_C"/>
    <property type="match status" value="1"/>
</dbReference>
<dbReference type="PROSITE" id="PS52004">
    <property type="entry name" value="KS3_2"/>
    <property type="match status" value="1"/>
</dbReference>
<evidence type="ECO:0000256" key="4">
    <source>
        <dbReference type="ARBA" id="ARBA00022832"/>
    </source>
</evidence>
<dbReference type="InterPro" id="IPR010071">
    <property type="entry name" value="AA_adenyl_dom"/>
</dbReference>
<dbReference type="Gene3D" id="3.40.50.1820">
    <property type="entry name" value="alpha/beta hydrolase"/>
    <property type="match status" value="1"/>
</dbReference>
<dbReference type="InterPro" id="IPR014043">
    <property type="entry name" value="Acyl_transferase_dom"/>
</dbReference>
<dbReference type="Pfam" id="PF00698">
    <property type="entry name" value="Acyl_transf_1"/>
    <property type="match status" value="1"/>
</dbReference>
<feature type="domain" description="Carrier" evidence="9">
    <location>
        <begin position="1697"/>
        <end position="1775"/>
    </location>
</feature>
<dbReference type="InterPro" id="IPR029058">
    <property type="entry name" value="AB_hydrolase_fold"/>
</dbReference>
<dbReference type="Pfam" id="PF00202">
    <property type="entry name" value="Aminotran_3"/>
    <property type="match status" value="1"/>
</dbReference>